<organism evidence="10 11">
    <name type="scientific">Cafeteria roenbergensis</name>
    <name type="common">Marine flagellate</name>
    <dbReference type="NCBI Taxonomy" id="33653"/>
    <lineage>
        <taxon>Eukaryota</taxon>
        <taxon>Sar</taxon>
        <taxon>Stramenopiles</taxon>
        <taxon>Bigyra</taxon>
        <taxon>Opalozoa</taxon>
        <taxon>Bicosoecida</taxon>
        <taxon>Cafeteriaceae</taxon>
        <taxon>Cafeteria</taxon>
    </lineage>
</organism>
<feature type="domain" description="PHD-type" evidence="9">
    <location>
        <begin position="414"/>
        <end position="466"/>
    </location>
</feature>
<evidence type="ECO:0008006" key="12">
    <source>
        <dbReference type="Google" id="ProtNLM"/>
    </source>
</evidence>
<evidence type="ECO:0000256" key="3">
    <source>
        <dbReference type="ARBA" id="ARBA00022833"/>
    </source>
</evidence>
<dbReference type="SMART" id="SM00249">
    <property type="entry name" value="PHD"/>
    <property type="match status" value="1"/>
</dbReference>
<feature type="region of interest" description="Disordered" evidence="7">
    <location>
        <begin position="959"/>
        <end position="994"/>
    </location>
</feature>
<feature type="region of interest" description="Disordered" evidence="7">
    <location>
        <begin position="694"/>
        <end position="721"/>
    </location>
</feature>
<evidence type="ECO:0000256" key="2">
    <source>
        <dbReference type="ARBA" id="ARBA00022771"/>
    </source>
</evidence>
<evidence type="ECO:0000313" key="10">
    <source>
        <dbReference type="EMBL" id="KAA0169390.1"/>
    </source>
</evidence>
<dbReference type="PROSITE" id="PS50016">
    <property type="entry name" value="ZF_PHD_2"/>
    <property type="match status" value="1"/>
</dbReference>
<dbReference type="EMBL" id="VLTL01000023">
    <property type="protein sequence ID" value="KAA0169390.1"/>
    <property type="molecule type" value="Genomic_DNA"/>
</dbReference>
<comment type="caution">
    <text evidence="10">The sequence shown here is derived from an EMBL/GenBank/DDBJ whole genome shotgun (WGS) entry which is preliminary data.</text>
</comment>
<dbReference type="InterPro" id="IPR013083">
    <property type="entry name" value="Znf_RING/FYVE/PHD"/>
</dbReference>
<keyword evidence="1" id="KW-0479">Metal-binding</keyword>
<keyword evidence="3" id="KW-0862">Zinc</keyword>
<dbReference type="Gene3D" id="1.20.920.10">
    <property type="entry name" value="Bromodomain-like"/>
    <property type="match status" value="1"/>
</dbReference>
<feature type="region of interest" description="Disordered" evidence="7">
    <location>
        <begin position="784"/>
        <end position="850"/>
    </location>
</feature>
<evidence type="ECO:0000256" key="4">
    <source>
        <dbReference type="ARBA" id="ARBA00023117"/>
    </source>
</evidence>
<feature type="compositionally biased region" description="Low complexity" evidence="7">
    <location>
        <begin position="1218"/>
        <end position="1240"/>
    </location>
</feature>
<feature type="compositionally biased region" description="Basic and acidic residues" evidence="7">
    <location>
        <begin position="960"/>
        <end position="976"/>
    </location>
</feature>
<dbReference type="InterPro" id="IPR001965">
    <property type="entry name" value="Znf_PHD"/>
</dbReference>
<dbReference type="SUPFAM" id="SSF47370">
    <property type="entry name" value="Bromodomain"/>
    <property type="match status" value="1"/>
</dbReference>
<feature type="region of interest" description="Disordered" evidence="7">
    <location>
        <begin position="299"/>
        <end position="386"/>
    </location>
</feature>
<dbReference type="CDD" id="cd15492">
    <property type="entry name" value="PHD_BRPF_JADE_like"/>
    <property type="match status" value="1"/>
</dbReference>
<evidence type="ECO:0000256" key="7">
    <source>
        <dbReference type="SAM" id="MobiDB-lite"/>
    </source>
</evidence>
<feature type="region of interest" description="Disordered" evidence="7">
    <location>
        <begin position="1218"/>
        <end position="1267"/>
    </location>
</feature>
<evidence type="ECO:0000256" key="5">
    <source>
        <dbReference type="PROSITE-ProRule" id="PRU00035"/>
    </source>
</evidence>
<dbReference type="InterPro" id="IPR019787">
    <property type="entry name" value="Znf_PHD-finger"/>
</dbReference>
<dbReference type="Gene3D" id="3.30.40.10">
    <property type="entry name" value="Zinc/RING finger domain, C3HC4 (zinc finger)"/>
    <property type="match status" value="1"/>
</dbReference>
<dbReference type="InterPro" id="IPR011011">
    <property type="entry name" value="Znf_FYVE_PHD"/>
</dbReference>
<dbReference type="Proteomes" id="UP000324907">
    <property type="component" value="Unassembled WGS sequence"/>
</dbReference>
<dbReference type="GO" id="GO:0006357">
    <property type="term" value="P:regulation of transcription by RNA polymerase II"/>
    <property type="evidence" value="ECO:0007669"/>
    <property type="project" value="TreeGrafter"/>
</dbReference>
<evidence type="ECO:0000313" key="11">
    <source>
        <dbReference type="Proteomes" id="UP000324907"/>
    </source>
</evidence>
<feature type="compositionally biased region" description="Low complexity" evidence="7">
    <location>
        <begin position="980"/>
        <end position="994"/>
    </location>
</feature>
<feature type="region of interest" description="Disordered" evidence="7">
    <location>
        <begin position="1"/>
        <end position="25"/>
    </location>
</feature>
<dbReference type="PANTHER" id="PTHR13793">
    <property type="entry name" value="PHD FINGER PROTEINS"/>
    <property type="match status" value="1"/>
</dbReference>
<gene>
    <name evidence="10" type="ORF">FNF28_02170</name>
</gene>
<dbReference type="Pfam" id="PF00439">
    <property type="entry name" value="Bromodomain"/>
    <property type="match status" value="1"/>
</dbReference>
<proteinExistence type="predicted"/>
<reference evidence="10 11" key="1">
    <citation type="submission" date="2019-07" db="EMBL/GenBank/DDBJ databases">
        <title>Genomes of Cafeteria roenbergensis.</title>
        <authorList>
            <person name="Fischer M.G."/>
            <person name="Hackl T."/>
            <person name="Roman M."/>
        </authorList>
    </citation>
    <scope>NUCLEOTIDE SEQUENCE [LARGE SCALE GENOMIC DNA]</scope>
    <source>
        <strain evidence="10 11">RCC970-E3</strain>
    </source>
</reference>
<dbReference type="GO" id="GO:0008270">
    <property type="term" value="F:zinc ion binding"/>
    <property type="evidence" value="ECO:0007669"/>
    <property type="project" value="UniProtKB-KW"/>
</dbReference>
<dbReference type="PANTHER" id="PTHR13793:SF107">
    <property type="entry name" value="BROMODOMAIN-CONTAINING PROTEIN HOMOLOG"/>
    <property type="match status" value="1"/>
</dbReference>
<evidence type="ECO:0000259" key="8">
    <source>
        <dbReference type="PROSITE" id="PS50014"/>
    </source>
</evidence>
<dbReference type="InterPro" id="IPR036427">
    <property type="entry name" value="Bromodomain-like_sf"/>
</dbReference>
<feature type="region of interest" description="Disordered" evidence="7">
    <location>
        <begin position="107"/>
        <end position="126"/>
    </location>
</feature>
<dbReference type="SUPFAM" id="SSF57903">
    <property type="entry name" value="FYVE/PHD zinc finger"/>
    <property type="match status" value="1"/>
</dbReference>
<dbReference type="InterPro" id="IPR001487">
    <property type="entry name" value="Bromodomain"/>
</dbReference>
<name>A0A5A8E005_CAFRO</name>
<keyword evidence="2 6" id="KW-0863">Zinc-finger</keyword>
<evidence type="ECO:0000259" key="9">
    <source>
        <dbReference type="PROSITE" id="PS50016"/>
    </source>
</evidence>
<dbReference type="Pfam" id="PF13831">
    <property type="entry name" value="PHD_2"/>
    <property type="match status" value="1"/>
</dbReference>
<dbReference type="InterPro" id="IPR050701">
    <property type="entry name" value="Histone_Mod_Regulator"/>
</dbReference>
<evidence type="ECO:0000256" key="6">
    <source>
        <dbReference type="PROSITE-ProRule" id="PRU00146"/>
    </source>
</evidence>
<keyword evidence="4 5" id="KW-0103">Bromodomain</keyword>
<protein>
    <recommendedName>
        <fullName evidence="12">PHD-type domain-containing protein</fullName>
    </recommendedName>
</protein>
<accession>A0A5A8E005</accession>
<evidence type="ECO:0000256" key="1">
    <source>
        <dbReference type="ARBA" id="ARBA00022723"/>
    </source>
</evidence>
<feature type="domain" description="Bromo" evidence="8">
    <location>
        <begin position="1155"/>
        <end position="1198"/>
    </location>
</feature>
<sequence length="1401" mass="145669">MERFASRAEFGQAGDAPEGTRPAHAGDVDSLAAHCGAARRLPLAYADPAAVKAGSAGPAPGSLRVLIQRRGRKALVDVDEATGAALAWQPLDGEQDVAVAVTGCVAGRPPNGDPPLEDGEPPEGAMATDMHHPSLGGELPWLARAGELCQDEQSVRLELAAAQARLRERERQTESLVSGLLAKVEASKEWVYAADSTSWPVADDWTASDGALPERASDVSLMARRAAEAAAAPGSLAVAATCGCGVVEEAPRDEDGFRRSTIRDRAWEALVEAEYARGEAGRRIRSALRRGLRDRALGFHKPKHKPLPPSWVVPTAGRHKPGSGNEPPAPPMPDSAKGLLAMAVAGGPLPALPRDSKATPSRGVAGKRPPHALSNGAAPPVGHSACRGDAPAADALACDGKEDDAESAASAEDEGLCGVCFDALSDEADPIAYCDRCNIAVHARCYGVTAEELASSEWLCQPCRSMRRLEEAAGGTSFSPYLSGPVRTALARAEIQAACGLCGVRGGALIRSAASGHAWVHVLCVVLTPGTWIGDAHRMRGVALSPASAREASLASVASDAQLRALLRLGKGQSGPASLGRLLGAVAAAERAELEGKADALSKKILAALREPAPGLASLKMSAGGKAAVRVVAKPEGGEVLEMGPSAADEVDSEDDYLRNRMLGQGSAAAGGADGQASPAGPGRLKLLHDAPVARAASAPERASGGSVPVAMPPPSRTPATLTVARGAPDRDADLLLRQTGAWAVGATRIRFTLSAGSSATQGASAARLGDMLRSATRERRRGLLLPPFAASSRPRPESLGSGRLEGGAAAPLPTGVQASAVFRPPKASSLRGDDDEDGDAAPTEPACQPWPVEAETHCEASSRAWLSSAPAVPAYADPPPKFPPMGYRLRPVSELASEAAPCAVCGRTSGSRVASRVERSRLAVHPMCAWLAGWHLSRALSRFNAEAECARYTALATPDAKDPRRNRGKRGRDSPSPRTAPGASPGSATTGGSAWIGLFSADSRRRFRLPNQAQLRWAGRRSPELVALATVRHRLGLASSLLNALTRREALKREALVADAAVFFGQRLDAGDASAVGEIRLAAMSTSIDEAFLHRGGYLPARPYIEVAAFGKAQAEGGSAATTAQAAATIPDPSATFASLPPMGTPFLEQTPVPLCLDEVRRRVQRQLYESVDECVSDMQSMLRNARAFFAKGSSVWHDALVISRALGRAAEAAKVSSSGGSAASAASGGPSTSSTRSRGGSRRGGPVGSRSAVGPAAPELADQARGAPSDAAVVGLFDCRCFGCDTVHANRRLEPEMPRPLPHAYGPYKAAEEAAESTVPIAKRGGERPGLRTAAVPGEEHPVDVAGRRPEFLKGVVDDQGLWHKPWLCPSCLAAQCPATQRAVVWVYWEGEASWFRGT</sequence>
<dbReference type="PROSITE" id="PS50014">
    <property type="entry name" value="BROMODOMAIN_2"/>
    <property type="match status" value="1"/>
</dbReference>